<organism evidence="3 4">
    <name type="scientific">Terfezia boudieri ATCC MYA-4762</name>
    <dbReference type="NCBI Taxonomy" id="1051890"/>
    <lineage>
        <taxon>Eukaryota</taxon>
        <taxon>Fungi</taxon>
        <taxon>Dikarya</taxon>
        <taxon>Ascomycota</taxon>
        <taxon>Pezizomycotina</taxon>
        <taxon>Pezizomycetes</taxon>
        <taxon>Pezizales</taxon>
        <taxon>Pezizaceae</taxon>
        <taxon>Terfezia</taxon>
    </lineage>
</organism>
<dbReference type="InParanoid" id="A0A3N4LKJ9"/>
<accession>A0A3N4LKJ9</accession>
<proteinExistence type="predicted"/>
<gene>
    <name evidence="3" type="ORF">L211DRAFT_268785</name>
</gene>
<feature type="compositionally biased region" description="Gly residues" evidence="1">
    <location>
        <begin position="127"/>
        <end position="136"/>
    </location>
</feature>
<dbReference type="Proteomes" id="UP000267821">
    <property type="component" value="Unassembled WGS sequence"/>
</dbReference>
<feature type="compositionally biased region" description="Basic and acidic residues" evidence="1">
    <location>
        <begin position="152"/>
        <end position="165"/>
    </location>
</feature>
<feature type="compositionally biased region" description="Polar residues" evidence="1">
    <location>
        <begin position="115"/>
        <end position="126"/>
    </location>
</feature>
<dbReference type="OrthoDB" id="5419840at2759"/>
<name>A0A3N4LKJ9_9PEZI</name>
<feature type="compositionally biased region" description="Polar residues" evidence="1">
    <location>
        <begin position="94"/>
        <end position="108"/>
    </location>
</feature>
<feature type="signal peptide" evidence="2">
    <location>
        <begin position="1"/>
        <end position="24"/>
    </location>
</feature>
<dbReference type="AlphaFoldDB" id="A0A3N4LKJ9"/>
<reference evidence="3 4" key="1">
    <citation type="journal article" date="2018" name="Nat. Ecol. Evol.">
        <title>Pezizomycetes genomes reveal the molecular basis of ectomycorrhizal truffle lifestyle.</title>
        <authorList>
            <person name="Murat C."/>
            <person name="Payen T."/>
            <person name="Noel B."/>
            <person name="Kuo A."/>
            <person name="Morin E."/>
            <person name="Chen J."/>
            <person name="Kohler A."/>
            <person name="Krizsan K."/>
            <person name="Balestrini R."/>
            <person name="Da Silva C."/>
            <person name="Montanini B."/>
            <person name="Hainaut M."/>
            <person name="Levati E."/>
            <person name="Barry K.W."/>
            <person name="Belfiori B."/>
            <person name="Cichocki N."/>
            <person name="Clum A."/>
            <person name="Dockter R.B."/>
            <person name="Fauchery L."/>
            <person name="Guy J."/>
            <person name="Iotti M."/>
            <person name="Le Tacon F."/>
            <person name="Lindquist E.A."/>
            <person name="Lipzen A."/>
            <person name="Malagnac F."/>
            <person name="Mello A."/>
            <person name="Molinier V."/>
            <person name="Miyauchi S."/>
            <person name="Poulain J."/>
            <person name="Riccioni C."/>
            <person name="Rubini A."/>
            <person name="Sitrit Y."/>
            <person name="Splivallo R."/>
            <person name="Traeger S."/>
            <person name="Wang M."/>
            <person name="Zifcakova L."/>
            <person name="Wipf D."/>
            <person name="Zambonelli A."/>
            <person name="Paolocci F."/>
            <person name="Nowrousian M."/>
            <person name="Ottonello S."/>
            <person name="Baldrian P."/>
            <person name="Spatafora J.W."/>
            <person name="Henrissat B."/>
            <person name="Nagy L.G."/>
            <person name="Aury J.M."/>
            <person name="Wincker P."/>
            <person name="Grigoriev I.V."/>
            <person name="Bonfante P."/>
            <person name="Martin F.M."/>
        </authorList>
    </citation>
    <scope>NUCLEOTIDE SEQUENCE [LARGE SCALE GENOMIC DNA]</scope>
    <source>
        <strain evidence="3 4">ATCC MYA-4762</strain>
    </source>
</reference>
<feature type="compositionally biased region" description="Basic residues" evidence="1">
    <location>
        <begin position="74"/>
        <end position="90"/>
    </location>
</feature>
<feature type="region of interest" description="Disordered" evidence="1">
    <location>
        <begin position="66"/>
        <end position="172"/>
    </location>
</feature>
<evidence type="ECO:0000313" key="3">
    <source>
        <dbReference type="EMBL" id="RPB23437.1"/>
    </source>
</evidence>
<keyword evidence="2" id="KW-0732">Signal</keyword>
<evidence type="ECO:0000256" key="2">
    <source>
        <dbReference type="SAM" id="SignalP"/>
    </source>
</evidence>
<evidence type="ECO:0000313" key="4">
    <source>
        <dbReference type="Proteomes" id="UP000267821"/>
    </source>
</evidence>
<sequence>MQAAPALPFTARVILLAMVTFNAANPKRNRSSKGLEAGYGGFGASGPGVGQINHNRALSFSSQEFSASLSSARRSPKSHSRGHSSSRHTRTQSLNRNVPHTPSATTSMGDIMHSRNPSSGGTAQNFGTGGQHGGPSGNSKRAQQKPVSRSSTDARRPALENRDQRLPATNFK</sequence>
<feature type="compositionally biased region" description="Polar residues" evidence="1">
    <location>
        <begin position="137"/>
        <end position="151"/>
    </location>
</feature>
<feature type="chain" id="PRO_5018258110" evidence="2">
    <location>
        <begin position="25"/>
        <end position="172"/>
    </location>
</feature>
<evidence type="ECO:0000256" key="1">
    <source>
        <dbReference type="SAM" id="MobiDB-lite"/>
    </source>
</evidence>
<dbReference type="EMBL" id="ML121546">
    <property type="protein sequence ID" value="RPB23437.1"/>
    <property type="molecule type" value="Genomic_DNA"/>
</dbReference>
<keyword evidence="4" id="KW-1185">Reference proteome</keyword>
<protein>
    <submittedName>
        <fullName evidence="3">Uncharacterized protein</fullName>
    </submittedName>
</protein>